<dbReference type="InterPro" id="IPR002885">
    <property type="entry name" value="PPR_rpt"/>
</dbReference>
<feature type="repeat" description="PPR" evidence="5">
    <location>
        <begin position="973"/>
        <end position="1007"/>
    </location>
</feature>
<feature type="repeat" description="PPR" evidence="5">
    <location>
        <begin position="1179"/>
        <end position="1213"/>
    </location>
</feature>
<evidence type="ECO:0000313" key="8">
    <source>
        <dbReference type="EMBL" id="KAF4364149.1"/>
    </source>
</evidence>
<evidence type="ECO:0000256" key="3">
    <source>
        <dbReference type="ARBA" id="ARBA00022734"/>
    </source>
</evidence>
<dbReference type="InterPro" id="IPR011990">
    <property type="entry name" value="TPR-like_helical_dom_sf"/>
</dbReference>
<dbReference type="InterPro" id="IPR036404">
    <property type="entry name" value="Jacalin-like_lectin_dom_sf"/>
</dbReference>
<dbReference type="Pfam" id="PF01419">
    <property type="entry name" value="Jacalin"/>
    <property type="match status" value="6"/>
</dbReference>
<dbReference type="Pfam" id="PF13041">
    <property type="entry name" value="PPR_2"/>
    <property type="match status" value="5"/>
</dbReference>
<dbReference type="Gene3D" id="1.25.40.10">
    <property type="entry name" value="Tetratricopeptide repeat domain"/>
    <property type="match status" value="5"/>
</dbReference>
<dbReference type="GO" id="GO:0005536">
    <property type="term" value="F:D-glucose binding"/>
    <property type="evidence" value="ECO:0007669"/>
    <property type="project" value="UniProtKB-ARBA"/>
</dbReference>
<proteinExistence type="inferred from homology"/>
<dbReference type="InterPro" id="IPR032867">
    <property type="entry name" value="DYW_dom"/>
</dbReference>
<dbReference type="FunFam" id="2.100.10.30:FF:000001">
    <property type="entry name" value="Jacalin-related lectin 33"/>
    <property type="match status" value="4"/>
</dbReference>
<evidence type="ECO:0000256" key="2">
    <source>
        <dbReference type="ARBA" id="ARBA00006643"/>
    </source>
</evidence>
<dbReference type="GO" id="GO:0005537">
    <property type="term" value="F:D-mannose binding"/>
    <property type="evidence" value="ECO:0007669"/>
    <property type="project" value="UniProtKB-ARBA"/>
</dbReference>
<dbReference type="Proteomes" id="UP000583929">
    <property type="component" value="Unassembled WGS sequence"/>
</dbReference>
<feature type="domain" description="Jacalin-type lectin" evidence="7">
    <location>
        <begin position="1909"/>
        <end position="2055"/>
    </location>
</feature>
<feature type="repeat" description="PPR" evidence="5">
    <location>
        <begin position="1008"/>
        <end position="1042"/>
    </location>
</feature>
<feature type="repeat" description="PPR" evidence="5">
    <location>
        <begin position="841"/>
        <end position="871"/>
    </location>
</feature>
<dbReference type="FunFam" id="1.25.40.10:FF:000090">
    <property type="entry name" value="Pentatricopeptide repeat-containing protein, chloroplastic"/>
    <property type="match status" value="1"/>
</dbReference>
<dbReference type="Pfam" id="PF01535">
    <property type="entry name" value="PPR"/>
    <property type="match status" value="3"/>
</dbReference>
<dbReference type="FunFam" id="1.25.40.10:FF:000380">
    <property type="entry name" value="Pentatricopeptide repeat-containing protein, chloroplastic"/>
    <property type="match status" value="1"/>
</dbReference>
<comment type="similarity">
    <text evidence="1">Belongs to the jacalin lectin family.</text>
</comment>
<dbReference type="PANTHER" id="PTHR47293:SF74">
    <property type="entry name" value="JACALIN-TYPE LECTIN DOMAIN-CONTAINING PROTEIN"/>
    <property type="match status" value="1"/>
</dbReference>
<dbReference type="Pfam" id="PF14432">
    <property type="entry name" value="DYW_deaminase"/>
    <property type="match status" value="1"/>
</dbReference>
<evidence type="ECO:0000256" key="6">
    <source>
        <dbReference type="SAM" id="MobiDB-lite"/>
    </source>
</evidence>
<dbReference type="FunFam" id="1.25.40.10:FF:000073">
    <property type="entry name" value="Pentatricopeptide repeat-containing protein chloroplastic"/>
    <property type="match status" value="1"/>
</dbReference>
<feature type="domain" description="Jacalin-type lectin" evidence="7">
    <location>
        <begin position="457"/>
        <end position="574"/>
    </location>
</feature>
<feature type="region of interest" description="Disordered" evidence="6">
    <location>
        <begin position="1832"/>
        <end position="1892"/>
    </location>
</feature>
<feature type="compositionally biased region" description="Low complexity" evidence="6">
    <location>
        <begin position="1837"/>
        <end position="1857"/>
    </location>
</feature>
<evidence type="ECO:0000313" key="9">
    <source>
        <dbReference type="Proteomes" id="UP000583929"/>
    </source>
</evidence>
<dbReference type="GO" id="GO:0003729">
    <property type="term" value="F:mRNA binding"/>
    <property type="evidence" value="ECO:0007669"/>
    <property type="project" value="UniProtKB-ARBA"/>
</dbReference>
<dbReference type="SUPFAM" id="SSF51101">
    <property type="entry name" value="Mannose-binding lectins"/>
    <property type="match status" value="6"/>
</dbReference>
<feature type="repeat" description="PPR" evidence="5">
    <location>
        <begin position="1043"/>
        <end position="1077"/>
    </location>
</feature>
<organism evidence="8 9">
    <name type="scientific">Cannabis sativa</name>
    <name type="common">Hemp</name>
    <name type="synonym">Marijuana</name>
    <dbReference type="NCBI Taxonomy" id="3483"/>
    <lineage>
        <taxon>Eukaryota</taxon>
        <taxon>Viridiplantae</taxon>
        <taxon>Streptophyta</taxon>
        <taxon>Embryophyta</taxon>
        <taxon>Tracheophyta</taxon>
        <taxon>Spermatophyta</taxon>
        <taxon>Magnoliopsida</taxon>
        <taxon>eudicotyledons</taxon>
        <taxon>Gunneridae</taxon>
        <taxon>Pentapetalae</taxon>
        <taxon>rosids</taxon>
        <taxon>fabids</taxon>
        <taxon>Rosales</taxon>
        <taxon>Cannabaceae</taxon>
        <taxon>Cannabis</taxon>
    </lineage>
</organism>
<keyword evidence="4" id="KW-0677">Repeat</keyword>
<dbReference type="NCBIfam" id="TIGR00756">
    <property type="entry name" value="PPR"/>
    <property type="match status" value="10"/>
</dbReference>
<dbReference type="EMBL" id="JAATIQ010000285">
    <property type="protein sequence ID" value="KAF4364149.1"/>
    <property type="molecule type" value="Genomic_DNA"/>
</dbReference>
<dbReference type="PROSITE" id="PS51752">
    <property type="entry name" value="JACALIN_LECTIN"/>
    <property type="match status" value="6"/>
</dbReference>
<feature type="repeat" description="PPR" evidence="5">
    <location>
        <begin position="1144"/>
        <end position="1178"/>
    </location>
</feature>
<dbReference type="GO" id="GO:0008270">
    <property type="term" value="F:zinc ion binding"/>
    <property type="evidence" value="ECO:0007669"/>
    <property type="project" value="InterPro"/>
</dbReference>
<feature type="repeat" description="PPR" evidence="5">
    <location>
        <begin position="1316"/>
        <end position="1350"/>
    </location>
</feature>
<dbReference type="PROSITE" id="PS51375">
    <property type="entry name" value="PPR"/>
    <property type="match status" value="9"/>
</dbReference>
<feature type="repeat" description="PPR" evidence="5">
    <location>
        <begin position="872"/>
        <end position="906"/>
    </location>
</feature>
<accession>A0A7J6F2N9</accession>
<feature type="domain" description="Jacalin-type lectin" evidence="7">
    <location>
        <begin position="2141"/>
        <end position="2286"/>
    </location>
</feature>
<feature type="region of interest" description="Disordered" evidence="6">
    <location>
        <begin position="353"/>
        <end position="378"/>
    </location>
</feature>
<evidence type="ECO:0000259" key="7">
    <source>
        <dbReference type="PROSITE" id="PS51752"/>
    </source>
</evidence>
<evidence type="ECO:0000256" key="1">
    <source>
        <dbReference type="ARBA" id="ARBA00006568"/>
    </source>
</evidence>
<name>A0A7J6F2N9_CANSA</name>
<comment type="caution">
    <text evidence="8">The sequence shown here is derived from an EMBL/GenBank/DDBJ whole genome shotgun (WGS) entry which is preliminary data.</text>
</comment>
<keyword evidence="9" id="KW-1185">Reference proteome</keyword>
<dbReference type="InterPro" id="IPR001229">
    <property type="entry name" value="Jacalin-like_lectin_dom"/>
</dbReference>
<feature type="compositionally biased region" description="Basic and acidic residues" evidence="6">
    <location>
        <begin position="1869"/>
        <end position="1883"/>
    </location>
</feature>
<dbReference type="Gene3D" id="2.100.10.30">
    <property type="entry name" value="Jacalin-like lectin domain"/>
    <property type="match status" value="7"/>
</dbReference>
<gene>
    <name evidence="8" type="ORF">G4B88_029126</name>
</gene>
<dbReference type="PANTHER" id="PTHR47293">
    <property type="entry name" value="JACALIN-RELATED LECTIN 3"/>
    <property type="match status" value="1"/>
</dbReference>
<evidence type="ECO:0000256" key="4">
    <source>
        <dbReference type="ARBA" id="ARBA00022737"/>
    </source>
</evidence>
<comment type="similarity">
    <text evidence="2">Belongs to the PPR family. PCMP-H subfamily.</text>
</comment>
<feature type="domain" description="Jacalin-type lectin" evidence="7">
    <location>
        <begin position="46"/>
        <end position="189"/>
    </location>
</feature>
<feature type="domain" description="Jacalin-type lectin" evidence="7">
    <location>
        <begin position="1636"/>
        <end position="1778"/>
    </location>
</feature>
<dbReference type="FunFam" id="1.25.40.10:FF:000393">
    <property type="entry name" value="Pentatricopeptide repeat-containing protein At1g20230"/>
    <property type="match status" value="1"/>
</dbReference>
<evidence type="ECO:0000256" key="5">
    <source>
        <dbReference type="PROSITE-ProRule" id="PRU00708"/>
    </source>
</evidence>
<feature type="domain" description="Jacalin-type lectin" evidence="7">
    <location>
        <begin position="630"/>
        <end position="739"/>
    </location>
</feature>
<reference evidence="8 9" key="1">
    <citation type="journal article" date="2020" name="bioRxiv">
        <title>Sequence and annotation of 42 cannabis genomes reveals extensive copy number variation in cannabinoid synthesis and pathogen resistance genes.</title>
        <authorList>
            <person name="Mckernan K.J."/>
            <person name="Helbert Y."/>
            <person name="Kane L.T."/>
            <person name="Ebling H."/>
            <person name="Zhang L."/>
            <person name="Liu B."/>
            <person name="Eaton Z."/>
            <person name="Mclaughlin S."/>
            <person name="Kingan S."/>
            <person name="Baybayan P."/>
            <person name="Concepcion G."/>
            <person name="Jordan M."/>
            <person name="Riva A."/>
            <person name="Barbazuk W."/>
            <person name="Harkins T."/>
        </authorList>
    </citation>
    <scope>NUCLEOTIDE SEQUENCE [LARGE SCALE GENOMIC DNA]</scope>
    <source>
        <strain evidence="9">cv. Jamaican Lion 4</strain>
        <tissue evidence="8">Leaf</tissue>
    </source>
</reference>
<feature type="repeat" description="PPR" evidence="5">
    <location>
        <begin position="1215"/>
        <end position="1249"/>
    </location>
</feature>
<dbReference type="InterPro" id="IPR033734">
    <property type="entry name" value="Jacalin-like_lectin_dom_plant"/>
</dbReference>
<keyword evidence="3" id="KW-0430">Lectin</keyword>
<dbReference type="CDD" id="cd09612">
    <property type="entry name" value="Jacalin"/>
    <property type="match status" value="6"/>
</dbReference>
<sequence length="2302" mass="254368">MLWPRNLGLTPWVSECETWVAEISRPCTHRMRMRLKSYIEGNEMSHKSAGPWGGECGTRWDDGVHCSIRQMIISHGAVIDSIQIEYDTRGCSLWSEKHGGSGGIKTDKVKLDYPDEYLISVSGYFGSINDCGPIMVRSLAFDTNKRRFGPYGFQKGTHFSFSLTGAKIVGFHGRTTGLHLDAIGVHAKPFVNIKTVHTLAQNRIGLGVVGGGGGAVVGGNNKAIDIMVAVREKMDNMYISDGGFIGKNEQAFTSTGHHETVKGSGGGYHQRQVGRDQKENYMIMQPNNHTTYSNEETDQYSNYSNDHRGFYGHNESSPVKGYPAPAHMGRPTKEFDHYNMDAKHDRHHYSEYETKEKVYGAKGRPSPKYNIIDHDDQGYALSPERGMYREYETKEKTKLYSGGGGGTEKNYGNMMRTEGNNMFGQNRDFSDYEISNKEKLYQSSGHIQSRPQGGKQAVSYGPWGGTGGMLFDDGVYTGVREIHIARSGGVVSIKITFDYPHEYLTHISGYYGSMILRGPTVIKSLTFFTNKKKYGPFGDEQGIPFSSGQKDGIVVGFHGKKGWFVDSIGVHVLNVVEGKYSQPRPTYDMNSTLTNIRYGHDQVVSSPVKGPIPLGQGLLPAMMVKEPTGGCGSGPWGGDGGKTWDDGVFTGIRKIFLTKGEAILSIQIDGISGYYGPVMGDACKIVVKSLTFYTNRGRYGPFGEEMGTYFTSPRNEGKIVGFHGKSGDHLYAIGAHMQPWCQDRPTKSGHGYPSEFSPKPTKLTIPVFAETHPKFPDSHLDNLCKNGRLSEAIIALDSIAERGSKVKPKTYINLLQYCIDANSIELGRELHARMGLVEYADPFVETKLVSMYAKCGYLDDARSVFDEMRERNLFTWSAMIGACSRAKRWKEVLELFFLMMKDGVVPDQFLLPKILEACGNCKCLKTAKVIHSMVIRCGFSGSIRVNNSVLAVYAKCGKMDWAKSFFEKMEKRDVVTWNAIISGLCHTGQVKEAARLFDEMREEGTEPGLVTWNILIASCNHLGKTDVAMGLMKDMESFGIAPDVFTWTSMISGFAHNNRRGQALDLFREMLSAGVNPNAVTIASAASACASLRSLNKGLEVHAFAMKIGLVDNVLVGNSLVDMYSKCGQLEAAQEVFDMIKDKDVYSWNSMIGGYCQSGYCGKACELFMKMQESDVLPNVITWNIMISGYIQNGDEDQAMDLFQRMEKDGKIKRNTASWNSLIAGYLHRGDQGRALGVFRQMQSYGVSPNLVTMLSVLPACASILAAKKVREIHGCVLRRSLESETPVANSLVDTYTKTGNMKYSRAIFDRMSSKDIITWNSIIAGYVLHGLPTVALDLFDQMNKLGLKPNRGTFVSVIYAYSLSGLSDKGTLAFSSISEDYSIVPCLEHYSAMVDLYGRPGRIKEAMEFIEDMPVEPDSSIWDALLTASRIHRNFGISVHSLNHLLELEPGNHLIQRLRAQADALVGKKSESDSKMRKLEKESSTKRNMGRSWIEINNRVYTFVAGDQSQLHLYPWIHDIAEKVGKFGLRDGFCFEEEDREEVGGVHSEKLAIAFALIEFPKKAQCIRIVKHLRMCEGCHETAKYVSKAYGCEIYVSDSKCLHRFSKGQCSCRDYCFLHLLCSNMSTFEEMEKKPVRLGPWGGDDGLDWDDGVYSTVKQVVVAHGTTIDSIQIEYDNNGSSVWSEKHGGRGGPKVDNIKLDYPHEYLTSINGYYAKLNEWGPPIVRSLTLKSNKKSYGPFGVEKGSSFSIPTSGGKIVGFHGKAGWFVDSIGVHLKTLPKQNDVVHTRTTQVHHTAQNYMVNATSENMNGFSVIQGSVGQSYDIVVAVRQRDDNSNKNNNYNNNNNNFGSKPLPNNKLTRQLSSSDSDSSRELSDVGGGKEHKKEKKKVTITPVKENTTPSKSKIEGVVSCGPWGGTGGSSFDEGAGYTGVKQINISRNVGIVYIRVLYDRKGESVWGTKHGGTGGFKFDKVILDYPNEILTHISGSYGPAMIMGPQVIKSLTFHTTKGKHGPYGEEQAGGGGCFTSKVREGRIVGFHGRRGLFLDAIGVHILEGKIVAAAPAAVDHTSNLINSKAIVPVPPPVVNNVIKSHNNDDDPFHNNKSGISEIDHPQWRNKLVLAKRGTTAEEIACGVMKEPAPCGAGPWGGDGGRAWDDGVFSGIKQIYLTRSPEAICSIQIEYDRNGQPVWSVKHGGNGGNTPHRIKLEYPNEVLICISGYYGSMTKDDEKAKVIRSLTFNTSRGKYGPYGEEIGTYFTSTTTEGKVVGFHGRSSIYLDAIGIHMQHWLGNQRTSKTSLFKIF</sequence>
<protein>
    <recommendedName>
        <fullName evidence="7">Jacalin-type lectin domain-containing protein</fullName>
    </recommendedName>
</protein>
<dbReference type="SMART" id="SM00915">
    <property type="entry name" value="Jacalin"/>
    <property type="match status" value="6"/>
</dbReference>